<organism evidence="2 3">
    <name type="scientific">Nyssa sinensis</name>
    <dbReference type="NCBI Taxonomy" id="561372"/>
    <lineage>
        <taxon>Eukaryota</taxon>
        <taxon>Viridiplantae</taxon>
        <taxon>Streptophyta</taxon>
        <taxon>Embryophyta</taxon>
        <taxon>Tracheophyta</taxon>
        <taxon>Spermatophyta</taxon>
        <taxon>Magnoliopsida</taxon>
        <taxon>eudicotyledons</taxon>
        <taxon>Gunneridae</taxon>
        <taxon>Pentapetalae</taxon>
        <taxon>asterids</taxon>
        <taxon>Cornales</taxon>
        <taxon>Nyssaceae</taxon>
        <taxon>Nyssa</taxon>
    </lineage>
</organism>
<gene>
    <name evidence="2" type="ORF">F0562_002324</name>
</gene>
<dbReference type="InterPro" id="IPR001258">
    <property type="entry name" value="NHL_repeat"/>
</dbReference>
<sequence>MAVRFRRLGVISRVLPQIYSGKHYRQSRQDMDLFSSHLNPLPQVWANINRSFEERGYHFQRFSTVPETSQESFPEIDLLSFIESTFDEFEGPCHRWFNKTEDSRDFYKRDGVFLVLGGAFLGDSLESGRDPNVMFEKVKLLQQRYPMLHVMGFQFSSSICSDAVYTCLLQIILKEYITFPILLSNKNFSEMTDGACCILFKGFKSPLLYHERDVNLEIIDKVIKELNVQRNENPSLMSNLKSTWVKRTEVIKEPHVSSSLRNMLLYFPGCISVDESGNRFFLSDSCHHRIVIFDCNGKILDCIGSSPGFEDGEFESAKLLCPAASFYHAVEDCLYFVDSENHAIRRADMERRVLETLHPTCNTSKNNTSIWSRIIDKLWMKREVDTKSEELSSESFLFPWHLMKSLDSNLFILNRSLETLWIMDLASGVIKEVVKGFPKILEICGQVILEKTSLLKQMACDWLQQQAGNNCSLEGIPYAGLMSSLATFQDNIIICDTVGQRVLKFGRQSGSISSFRFSNFGILGLPYWVSSSLERVFAVDNALSGVPTDHVQCFNLLPGRIDIKLNVDIPEDIELVEPLQEGCVWRQARGAATEISGEESRGESSKKVGIAQQWYDELDNLVFLPPEEELSAEEENISDGNLQGRVCIDCAVNTSPGTSEVIIYAALYVKLKRNPNSAEDSQVKNAARVEDNLNPDRSGRMGLRDPLIRCMLKSNQDLGELVFMKPLHVRLKFDCRDHPKAVNSKDIILTDSSIEVNVALN</sequence>
<evidence type="ECO:0008006" key="4">
    <source>
        <dbReference type="Google" id="ProtNLM"/>
    </source>
</evidence>
<name>A0A5J5C9C5_9ASTE</name>
<proteinExistence type="predicted"/>
<evidence type="ECO:0000256" key="1">
    <source>
        <dbReference type="ARBA" id="ARBA00022737"/>
    </source>
</evidence>
<keyword evidence="3" id="KW-1185">Reference proteome</keyword>
<dbReference type="OrthoDB" id="273823at2759"/>
<dbReference type="FunFam" id="2.120.10.30:FF:000108">
    <property type="entry name" value="NHL domain-containing protein"/>
    <property type="match status" value="1"/>
</dbReference>
<protein>
    <recommendedName>
        <fullName evidence="4">NHL domain-containing protein</fullName>
    </recommendedName>
</protein>
<dbReference type="AlphaFoldDB" id="A0A5J5C9C5"/>
<reference evidence="2 3" key="1">
    <citation type="submission" date="2019-09" db="EMBL/GenBank/DDBJ databases">
        <title>A chromosome-level genome assembly of the Chinese tupelo Nyssa sinensis.</title>
        <authorList>
            <person name="Yang X."/>
            <person name="Kang M."/>
            <person name="Yang Y."/>
            <person name="Xiong H."/>
            <person name="Wang M."/>
            <person name="Zhang Z."/>
            <person name="Wang Z."/>
            <person name="Wu H."/>
            <person name="Ma T."/>
            <person name="Liu J."/>
            <person name="Xi Z."/>
        </authorList>
    </citation>
    <scope>NUCLEOTIDE SEQUENCE [LARGE SCALE GENOMIC DNA]</scope>
    <source>
        <strain evidence="2">J267</strain>
        <tissue evidence="2">Leaf</tissue>
    </source>
</reference>
<dbReference type="Gene3D" id="2.120.10.30">
    <property type="entry name" value="TolB, C-terminal domain"/>
    <property type="match status" value="1"/>
</dbReference>
<accession>A0A5J5C9C5</accession>
<keyword evidence="1" id="KW-0677">Repeat</keyword>
<dbReference type="InterPro" id="IPR011042">
    <property type="entry name" value="6-blade_b-propeller_TolB-like"/>
</dbReference>
<dbReference type="SUPFAM" id="SSF63825">
    <property type="entry name" value="YWTD domain"/>
    <property type="match status" value="1"/>
</dbReference>
<dbReference type="PANTHER" id="PTHR46388">
    <property type="entry name" value="NHL REPEAT-CONTAINING PROTEIN 2"/>
    <property type="match status" value="1"/>
</dbReference>
<evidence type="ECO:0000313" key="2">
    <source>
        <dbReference type="EMBL" id="KAA8550640.1"/>
    </source>
</evidence>
<evidence type="ECO:0000313" key="3">
    <source>
        <dbReference type="Proteomes" id="UP000325577"/>
    </source>
</evidence>
<dbReference type="Pfam" id="PF01436">
    <property type="entry name" value="NHL"/>
    <property type="match status" value="1"/>
</dbReference>
<dbReference type="PANTHER" id="PTHR46388:SF3">
    <property type="entry name" value="DUF1618 DOMAIN-CONTAINING PROTEIN"/>
    <property type="match status" value="1"/>
</dbReference>
<dbReference type="Proteomes" id="UP000325577">
    <property type="component" value="Linkage Group LG0"/>
</dbReference>
<dbReference type="EMBL" id="CM018031">
    <property type="protein sequence ID" value="KAA8550640.1"/>
    <property type="molecule type" value="Genomic_DNA"/>
</dbReference>